<dbReference type="EMBL" id="MN079278">
    <property type="protein sequence ID" value="QEA07548.1"/>
    <property type="molecule type" value="Genomic_DNA"/>
</dbReference>
<evidence type="ECO:0000313" key="3">
    <source>
        <dbReference type="EMBL" id="QEA07548.1"/>
    </source>
</evidence>
<organism evidence="3">
    <name type="scientific">uncultured organism</name>
    <dbReference type="NCBI Taxonomy" id="155900"/>
    <lineage>
        <taxon>unclassified sequences</taxon>
        <taxon>environmental samples</taxon>
    </lineage>
</organism>
<feature type="compositionally biased region" description="Low complexity" evidence="1">
    <location>
        <begin position="108"/>
        <end position="121"/>
    </location>
</feature>
<evidence type="ECO:0000256" key="2">
    <source>
        <dbReference type="SAM" id="Phobius"/>
    </source>
</evidence>
<feature type="compositionally biased region" description="Low complexity" evidence="1">
    <location>
        <begin position="1"/>
        <end position="22"/>
    </location>
</feature>
<proteinExistence type="predicted"/>
<keyword evidence="2" id="KW-0472">Membrane</keyword>
<gene>
    <name evidence="3" type="ORF">KBTEX_03906</name>
</gene>
<reference evidence="3" key="1">
    <citation type="submission" date="2019-06" db="EMBL/GenBank/DDBJ databases">
        <authorList>
            <person name="Murdoch R.W."/>
            <person name="Fathepure B."/>
        </authorList>
    </citation>
    <scope>NUCLEOTIDE SEQUENCE</scope>
</reference>
<sequence length="168" mass="17078">MAAPPRAETTEAPAAPGIGAAPSPGPVADDVTAPDRAEPAGTPNEDIRISDADAPVEDGAPTEPLLGAWDEERHTLPPLDKARTGEGTTPRGEEPILTDIVSPEPRSAGAAATRAAVGTPPRQRHTTAWLAGLLAVVALVIVLGAATPVFDGLHTLVADWYARLLGGG</sequence>
<keyword evidence="2" id="KW-0812">Transmembrane</keyword>
<dbReference type="AlphaFoldDB" id="A0A5B8RI13"/>
<name>A0A5B8RI13_9ZZZZ</name>
<protein>
    <submittedName>
        <fullName evidence="3">Uncharacterized protein</fullName>
    </submittedName>
</protein>
<evidence type="ECO:0000256" key="1">
    <source>
        <dbReference type="SAM" id="MobiDB-lite"/>
    </source>
</evidence>
<accession>A0A5B8RI13</accession>
<feature type="transmembrane region" description="Helical" evidence="2">
    <location>
        <begin position="128"/>
        <end position="150"/>
    </location>
</feature>
<feature type="compositionally biased region" description="Basic and acidic residues" evidence="1">
    <location>
        <begin position="70"/>
        <end position="84"/>
    </location>
</feature>
<keyword evidence="2" id="KW-1133">Transmembrane helix</keyword>
<feature type="region of interest" description="Disordered" evidence="1">
    <location>
        <begin position="1"/>
        <end position="122"/>
    </location>
</feature>